<feature type="non-terminal residue" evidence="2">
    <location>
        <position position="79"/>
    </location>
</feature>
<gene>
    <name evidence="2" type="primary">ORF220328</name>
</gene>
<dbReference type="AlphaFoldDB" id="A0A0B7C1J9"/>
<accession>A0A0B7C1J9</accession>
<evidence type="ECO:0000313" key="2">
    <source>
        <dbReference type="EMBL" id="CEK99072.1"/>
    </source>
</evidence>
<proteinExistence type="predicted"/>
<protein>
    <submittedName>
        <fullName evidence="2">Uncharacterized protein</fullName>
    </submittedName>
</protein>
<reference evidence="2" key="1">
    <citation type="submission" date="2014-12" db="EMBL/GenBank/DDBJ databases">
        <title>Insight into the proteome of Arion vulgaris.</title>
        <authorList>
            <person name="Aradska J."/>
            <person name="Bulat T."/>
            <person name="Smidak R."/>
            <person name="Sarate P."/>
            <person name="Gangsoo J."/>
            <person name="Sialana F."/>
            <person name="Bilban M."/>
            <person name="Lubec G."/>
        </authorList>
    </citation>
    <scope>NUCLEOTIDE SEQUENCE</scope>
    <source>
        <tissue evidence="2">Skin</tissue>
    </source>
</reference>
<organism evidence="2">
    <name type="scientific">Arion vulgaris</name>
    <dbReference type="NCBI Taxonomy" id="1028688"/>
    <lineage>
        <taxon>Eukaryota</taxon>
        <taxon>Metazoa</taxon>
        <taxon>Spiralia</taxon>
        <taxon>Lophotrochozoa</taxon>
        <taxon>Mollusca</taxon>
        <taxon>Gastropoda</taxon>
        <taxon>Heterobranchia</taxon>
        <taxon>Euthyneura</taxon>
        <taxon>Panpulmonata</taxon>
        <taxon>Eupulmonata</taxon>
        <taxon>Stylommatophora</taxon>
        <taxon>Helicina</taxon>
        <taxon>Arionoidea</taxon>
        <taxon>Arionidae</taxon>
        <taxon>Arion</taxon>
    </lineage>
</organism>
<dbReference type="EMBL" id="HACG01052201">
    <property type="protein sequence ID" value="CEK99072.1"/>
    <property type="molecule type" value="Transcribed_RNA"/>
</dbReference>
<feature type="region of interest" description="Disordered" evidence="1">
    <location>
        <begin position="1"/>
        <end position="26"/>
    </location>
</feature>
<evidence type="ECO:0000256" key="1">
    <source>
        <dbReference type="SAM" id="MobiDB-lite"/>
    </source>
</evidence>
<sequence length="79" mass="8904">MLYSKSRSRRSNPLTTPESCIGMGFDSHRKASSRQCRNVVQGDPATIDINIPEQSLSFKDAIKRSRRLFGSRGTDPSRF</sequence>
<name>A0A0B7C1J9_9EUPU</name>
<feature type="compositionally biased region" description="Basic residues" evidence="1">
    <location>
        <begin position="1"/>
        <end position="10"/>
    </location>
</feature>